<keyword evidence="1" id="KW-1133">Transmembrane helix</keyword>
<keyword evidence="1" id="KW-0472">Membrane</keyword>
<protein>
    <recommendedName>
        <fullName evidence="2">DUF6594 domain-containing protein</fullName>
    </recommendedName>
</protein>
<gene>
    <name evidence="3" type="ORF">PDIGIT_LOCUS6454</name>
</gene>
<name>A0A9W4UEH2_9PLEO</name>
<organism evidence="3 4">
    <name type="scientific">Periconia digitata</name>
    <dbReference type="NCBI Taxonomy" id="1303443"/>
    <lineage>
        <taxon>Eukaryota</taxon>
        <taxon>Fungi</taxon>
        <taxon>Dikarya</taxon>
        <taxon>Ascomycota</taxon>
        <taxon>Pezizomycotina</taxon>
        <taxon>Dothideomycetes</taxon>
        <taxon>Pleosporomycetidae</taxon>
        <taxon>Pleosporales</taxon>
        <taxon>Massarineae</taxon>
        <taxon>Periconiaceae</taxon>
        <taxon>Periconia</taxon>
    </lineage>
</organism>
<dbReference type="OrthoDB" id="5342093at2759"/>
<keyword evidence="1" id="KW-0812">Transmembrane</keyword>
<keyword evidence="4" id="KW-1185">Reference proteome</keyword>
<evidence type="ECO:0000313" key="3">
    <source>
        <dbReference type="EMBL" id="CAI6333416.1"/>
    </source>
</evidence>
<comment type="caution">
    <text evidence="3">The sequence shown here is derived from an EMBL/GenBank/DDBJ whole genome shotgun (WGS) entry which is preliminary data.</text>
</comment>
<reference evidence="3" key="1">
    <citation type="submission" date="2023-01" db="EMBL/GenBank/DDBJ databases">
        <authorList>
            <person name="Van Ghelder C."/>
            <person name="Rancurel C."/>
        </authorList>
    </citation>
    <scope>NUCLEOTIDE SEQUENCE</scope>
    <source>
        <strain evidence="3">CNCM I-4278</strain>
    </source>
</reference>
<evidence type="ECO:0000259" key="2">
    <source>
        <dbReference type="Pfam" id="PF20237"/>
    </source>
</evidence>
<feature type="domain" description="DUF6594" evidence="2">
    <location>
        <begin position="50"/>
        <end position="315"/>
    </location>
</feature>
<evidence type="ECO:0000256" key="1">
    <source>
        <dbReference type="SAM" id="Phobius"/>
    </source>
</evidence>
<sequence>MQCMWCRQNMFMRMIPWGVCGWRRYYTNVPTPRSYMVDSHIHLQGGPLVRFARQIELRPECAIFRRFGSLNALNLLYLQAELVLLEESLHEQQKTDSESTHPRRIKYARNWYQLEHSEEHGDKRQLELVHKIRDTLKQYNDALIQQAHILGYPKPSHIDLEYLQSFLHENLKLTLCGPDATIWGSSLGKTNYSPDLITLCPRRKEDPFSNFAADKTIHFLFKCGLHRFMKPSPIHGVVGYEDTLIFKITYWITSIVASMIPILSIVVLYTVHSLKARLGIIAGFNVLLSICLIGFTNAKRSEIFAVTAAFAAVQVVFVGADKN</sequence>
<dbReference type="InterPro" id="IPR046529">
    <property type="entry name" value="DUF6594"/>
</dbReference>
<feature type="transmembrane region" description="Helical" evidence="1">
    <location>
        <begin position="248"/>
        <end position="271"/>
    </location>
</feature>
<dbReference type="Pfam" id="PF20237">
    <property type="entry name" value="DUF6594"/>
    <property type="match status" value="1"/>
</dbReference>
<feature type="transmembrane region" description="Helical" evidence="1">
    <location>
        <begin position="278"/>
        <end position="297"/>
    </location>
</feature>
<dbReference type="EMBL" id="CAOQHR010000004">
    <property type="protein sequence ID" value="CAI6333416.1"/>
    <property type="molecule type" value="Genomic_DNA"/>
</dbReference>
<accession>A0A9W4UEH2</accession>
<feature type="transmembrane region" description="Helical" evidence="1">
    <location>
        <begin position="303"/>
        <end position="320"/>
    </location>
</feature>
<dbReference type="PANTHER" id="PTHR34502:SF5">
    <property type="entry name" value="DUF6594 DOMAIN-CONTAINING PROTEIN"/>
    <property type="match status" value="1"/>
</dbReference>
<dbReference type="PANTHER" id="PTHR34502">
    <property type="entry name" value="DUF6594 DOMAIN-CONTAINING PROTEIN-RELATED"/>
    <property type="match status" value="1"/>
</dbReference>
<dbReference type="Proteomes" id="UP001152607">
    <property type="component" value="Unassembled WGS sequence"/>
</dbReference>
<proteinExistence type="predicted"/>
<dbReference type="AlphaFoldDB" id="A0A9W4UEH2"/>
<evidence type="ECO:0000313" key="4">
    <source>
        <dbReference type="Proteomes" id="UP001152607"/>
    </source>
</evidence>